<dbReference type="CDD" id="cd00769">
    <property type="entry name" value="PheRS_beta_core"/>
    <property type="match status" value="1"/>
</dbReference>
<comment type="subunit">
    <text evidence="4">Tetramer of two alpha and two beta subunits.</text>
</comment>
<evidence type="ECO:0000259" key="16">
    <source>
        <dbReference type="PROSITE" id="PS51483"/>
    </source>
</evidence>
<evidence type="ECO:0000256" key="13">
    <source>
        <dbReference type="ARBA" id="ARBA00023146"/>
    </source>
</evidence>
<dbReference type="GO" id="GO:0005524">
    <property type="term" value="F:ATP binding"/>
    <property type="evidence" value="ECO:0007669"/>
    <property type="project" value="UniProtKB-KW"/>
</dbReference>
<dbReference type="InterPro" id="IPR045060">
    <property type="entry name" value="Phe-tRNA-ligase_IIc_bsu"/>
</dbReference>
<keyword evidence="10" id="KW-0067">ATP-binding</keyword>
<evidence type="ECO:0000256" key="4">
    <source>
        <dbReference type="ARBA" id="ARBA00011209"/>
    </source>
</evidence>
<evidence type="ECO:0000256" key="2">
    <source>
        <dbReference type="ARBA" id="ARBA00004496"/>
    </source>
</evidence>
<dbReference type="PANTHER" id="PTHR10947:SF0">
    <property type="entry name" value="PHENYLALANINE--TRNA LIGASE BETA SUBUNIT"/>
    <property type="match status" value="1"/>
</dbReference>
<comment type="cofactor">
    <cofactor evidence="1">
        <name>Mg(2+)</name>
        <dbReference type="ChEBI" id="CHEBI:18420"/>
    </cofactor>
</comment>
<accession>A0A139AYB9</accession>
<dbReference type="InterPro" id="IPR005147">
    <property type="entry name" value="tRNA_synthase_B5-dom"/>
</dbReference>
<dbReference type="Gene3D" id="3.30.930.10">
    <property type="entry name" value="Bira Bifunctional Protein, Domain 2"/>
    <property type="match status" value="1"/>
</dbReference>
<dbReference type="InterPro" id="IPR040659">
    <property type="entry name" value="PhetRS_B1"/>
</dbReference>
<dbReference type="GO" id="GO:0004826">
    <property type="term" value="F:phenylalanine-tRNA ligase activity"/>
    <property type="evidence" value="ECO:0007669"/>
    <property type="project" value="UniProtKB-EC"/>
</dbReference>
<organism evidence="17 18">
    <name type="scientific">Gonapodya prolifera (strain JEL478)</name>
    <name type="common">Monoblepharis prolifera</name>
    <dbReference type="NCBI Taxonomy" id="1344416"/>
    <lineage>
        <taxon>Eukaryota</taxon>
        <taxon>Fungi</taxon>
        <taxon>Fungi incertae sedis</taxon>
        <taxon>Chytridiomycota</taxon>
        <taxon>Chytridiomycota incertae sedis</taxon>
        <taxon>Monoblepharidomycetes</taxon>
        <taxon>Monoblepharidales</taxon>
        <taxon>Gonapodyaceae</taxon>
        <taxon>Gonapodya</taxon>
    </lineage>
</organism>
<dbReference type="OMA" id="FPGRCAN"/>
<dbReference type="Pfam" id="PF03484">
    <property type="entry name" value="B5"/>
    <property type="match status" value="1"/>
</dbReference>
<evidence type="ECO:0000256" key="15">
    <source>
        <dbReference type="ARBA" id="ARBA00049255"/>
    </source>
</evidence>
<evidence type="ECO:0000256" key="1">
    <source>
        <dbReference type="ARBA" id="ARBA00001946"/>
    </source>
</evidence>
<comment type="similarity">
    <text evidence="3">Belongs to the phenylalanyl-tRNA synthetase beta subunit family. Type 2 subfamily.</text>
</comment>
<evidence type="ECO:0000313" key="18">
    <source>
        <dbReference type="Proteomes" id="UP000070544"/>
    </source>
</evidence>
<dbReference type="GO" id="GO:1990825">
    <property type="term" value="F:sequence-specific mRNA binding"/>
    <property type="evidence" value="ECO:0007669"/>
    <property type="project" value="EnsemblFungi"/>
</dbReference>
<sequence length="591" mass="65977">MPSITVDKLDLYDAIGTHYSYDEFFDLCFEFGIELEEETSERESAEEEGLAPEKLAQLSDRRVFKIDIPANRYDMLCPEGLSRALRVFVGNGKPPSYRLVEPKERQKIYVAKEVSSVRPVIVGAILRNITFTPARYKSFIDLQEKLHGTLARKRTLASIGTHDLDTVKGPFEYVAVEPTKFSFIPLNQEKEMNGAELMEHYSADRHIGRFLHIIRDFPVYPLVRTRAEPKTILSLPPIINGDYTKIHTGTRNVLIEITATDQNKADIVLKVFCAMFSQYCDDPFTVEPVDIIYPTRTHTTPDLSVRHVPVHTSYINSCLGLTLSAAEISSLLNRMCLPTNPLGEEMVEVQVGPTRSDVLHPCDVMEDVGIAYGFNKLTRVTGRVATIGAGLPISSLSDAIRRETALAGWTEALPLILCSIEENFNFLNLKDNNQTAVKLANPKTIEYQVVRTSLLPGLLKTVASNLDSALPIKIFEVSDVAFKDDTVERRARNERRMAALYVSRTSGFEYVHGLLDRLMQVLGAKNVASGAPNTYYIRESTHPTYFPGRAADVVYGGQVIGNVGVLHPDVVKNFGLPYAVSALEMQVEPFL</sequence>
<dbReference type="Proteomes" id="UP000070544">
    <property type="component" value="Unassembled WGS sequence"/>
</dbReference>
<dbReference type="STRING" id="1344416.A0A139AYB9"/>
<dbReference type="SMART" id="SM00874">
    <property type="entry name" value="B5"/>
    <property type="match status" value="1"/>
</dbReference>
<dbReference type="EMBL" id="KQ965732">
    <property type="protein sequence ID" value="KXS21742.1"/>
    <property type="molecule type" value="Genomic_DNA"/>
</dbReference>
<evidence type="ECO:0000313" key="17">
    <source>
        <dbReference type="EMBL" id="KXS21742.1"/>
    </source>
</evidence>
<dbReference type="InterPro" id="IPR041616">
    <property type="entry name" value="PheRS_beta_core"/>
</dbReference>
<dbReference type="InterPro" id="IPR004531">
    <property type="entry name" value="Phe-tRNA-synth_IIc_bsu_arc_euk"/>
</dbReference>
<dbReference type="PANTHER" id="PTHR10947">
    <property type="entry name" value="PHENYLALANYL-TRNA SYNTHETASE BETA CHAIN AND LEUCINE-RICH REPEAT-CONTAINING PROTEIN 47"/>
    <property type="match status" value="1"/>
</dbReference>
<dbReference type="FunFam" id="3.30.930.10:FF:000059">
    <property type="entry name" value="phenylalanine--tRNA ligase beta subunit"/>
    <property type="match status" value="1"/>
</dbReference>
<dbReference type="Pfam" id="PF17759">
    <property type="entry name" value="tRNA_synthFbeta"/>
    <property type="match status" value="1"/>
</dbReference>
<dbReference type="Gene3D" id="3.30.56.10">
    <property type="match status" value="2"/>
</dbReference>
<dbReference type="SMART" id="SM00873">
    <property type="entry name" value="B3_4"/>
    <property type="match status" value="1"/>
</dbReference>
<feature type="domain" description="B5" evidence="16">
    <location>
        <begin position="303"/>
        <end position="379"/>
    </location>
</feature>
<keyword evidence="12" id="KW-0648">Protein biosynthesis</keyword>
<dbReference type="InterPro" id="IPR020825">
    <property type="entry name" value="Phe-tRNA_synthase-like_B3/B4"/>
</dbReference>
<dbReference type="AlphaFoldDB" id="A0A139AYB9"/>
<dbReference type="GO" id="GO:0009328">
    <property type="term" value="C:phenylalanine-tRNA ligase complex"/>
    <property type="evidence" value="ECO:0007669"/>
    <property type="project" value="EnsemblFungi"/>
</dbReference>
<keyword evidence="7" id="KW-0436">Ligase</keyword>
<dbReference type="GO" id="GO:0006432">
    <property type="term" value="P:phenylalanyl-tRNA aminoacylation"/>
    <property type="evidence" value="ECO:0007669"/>
    <property type="project" value="EnsemblFungi"/>
</dbReference>
<dbReference type="GO" id="GO:0000287">
    <property type="term" value="F:magnesium ion binding"/>
    <property type="evidence" value="ECO:0007669"/>
    <property type="project" value="InterPro"/>
</dbReference>
<reference evidence="17 18" key="1">
    <citation type="journal article" date="2015" name="Genome Biol. Evol.">
        <title>Phylogenomic analyses indicate that early fungi evolved digesting cell walls of algal ancestors of land plants.</title>
        <authorList>
            <person name="Chang Y."/>
            <person name="Wang S."/>
            <person name="Sekimoto S."/>
            <person name="Aerts A.L."/>
            <person name="Choi C."/>
            <person name="Clum A."/>
            <person name="LaButti K.M."/>
            <person name="Lindquist E.A."/>
            <person name="Yee Ngan C."/>
            <person name="Ohm R.A."/>
            <person name="Salamov A.A."/>
            <person name="Grigoriev I.V."/>
            <person name="Spatafora J.W."/>
            <person name="Berbee M.L."/>
        </authorList>
    </citation>
    <scope>NUCLEOTIDE SEQUENCE [LARGE SCALE GENOMIC DNA]</scope>
    <source>
        <strain evidence="17 18">JEL478</strain>
    </source>
</reference>
<evidence type="ECO:0000256" key="7">
    <source>
        <dbReference type="ARBA" id="ARBA00022598"/>
    </source>
</evidence>
<comment type="subcellular location">
    <subcellularLocation>
        <location evidence="2">Cytoplasm</location>
    </subcellularLocation>
</comment>
<dbReference type="EC" id="6.1.1.20" evidence="5"/>
<evidence type="ECO:0000256" key="3">
    <source>
        <dbReference type="ARBA" id="ARBA00007438"/>
    </source>
</evidence>
<dbReference type="SUPFAM" id="SSF46955">
    <property type="entry name" value="Putative DNA-binding domain"/>
    <property type="match status" value="2"/>
</dbReference>
<dbReference type="OrthoDB" id="1698572at2759"/>
<evidence type="ECO:0000256" key="9">
    <source>
        <dbReference type="ARBA" id="ARBA00022741"/>
    </source>
</evidence>
<keyword evidence="8" id="KW-0479">Metal-binding</keyword>
<keyword evidence="13 17" id="KW-0030">Aminoacyl-tRNA synthetase</keyword>
<keyword evidence="18" id="KW-1185">Reference proteome</keyword>
<evidence type="ECO:0000256" key="10">
    <source>
        <dbReference type="ARBA" id="ARBA00022840"/>
    </source>
</evidence>
<evidence type="ECO:0000256" key="11">
    <source>
        <dbReference type="ARBA" id="ARBA00022842"/>
    </source>
</evidence>
<dbReference type="InterPro" id="IPR045864">
    <property type="entry name" value="aa-tRNA-synth_II/BPL/LPL"/>
</dbReference>
<evidence type="ECO:0000256" key="14">
    <source>
        <dbReference type="ARBA" id="ARBA00033189"/>
    </source>
</evidence>
<dbReference type="InterPro" id="IPR009061">
    <property type="entry name" value="DNA-bd_dom_put_sf"/>
</dbReference>
<name>A0A139AYB9_GONPJ</name>
<dbReference type="FunFam" id="3.50.40.10:FF:000002">
    <property type="entry name" value="phenylalanine--tRNA ligase beta subunit"/>
    <property type="match status" value="1"/>
</dbReference>
<keyword evidence="11" id="KW-0460">Magnesium</keyword>
<comment type="catalytic activity">
    <reaction evidence="15">
        <text>tRNA(Phe) + L-phenylalanine + ATP = L-phenylalanyl-tRNA(Phe) + AMP + diphosphate + H(+)</text>
        <dbReference type="Rhea" id="RHEA:19413"/>
        <dbReference type="Rhea" id="RHEA-COMP:9668"/>
        <dbReference type="Rhea" id="RHEA-COMP:9699"/>
        <dbReference type="ChEBI" id="CHEBI:15378"/>
        <dbReference type="ChEBI" id="CHEBI:30616"/>
        <dbReference type="ChEBI" id="CHEBI:33019"/>
        <dbReference type="ChEBI" id="CHEBI:58095"/>
        <dbReference type="ChEBI" id="CHEBI:78442"/>
        <dbReference type="ChEBI" id="CHEBI:78531"/>
        <dbReference type="ChEBI" id="CHEBI:456215"/>
        <dbReference type="EC" id="6.1.1.20"/>
    </reaction>
</comment>
<dbReference type="Pfam" id="PF18262">
    <property type="entry name" value="PhetRS_B1"/>
    <property type="match status" value="1"/>
</dbReference>
<dbReference type="NCBIfam" id="TIGR00471">
    <property type="entry name" value="pheT_arch"/>
    <property type="match status" value="1"/>
</dbReference>
<protein>
    <recommendedName>
        <fullName evidence="5">phenylalanine--tRNA ligase</fullName>
        <ecNumber evidence="5">6.1.1.20</ecNumber>
    </recommendedName>
    <alternativeName>
        <fullName evidence="14">Phenylalanyl-tRNA synthetase beta subunit</fullName>
    </alternativeName>
</protein>
<evidence type="ECO:0000256" key="5">
    <source>
        <dbReference type="ARBA" id="ARBA00012814"/>
    </source>
</evidence>
<proteinExistence type="inferred from homology"/>
<dbReference type="InterPro" id="IPR005146">
    <property type="entry name" value="B3/B4_tRNA-bd"/>
</dbReference>
<evidence type="ECO:0000256" key="8">
    <source>
        <dbReference type="ARBA" id="ARBA00022723"/>
    </source>
</evidence>
<dbReference type="PROSITE" id="PS51483">
    <property type="entry name" value="B5"/>
    <property type="match status" value="1"/>
</dbReference>
<evidence type="ECO:0000256" key="6">
    <source>
        <dbReference type="ARBA" id="ARBA00022490"/>
    </source>
</evidence>
<evidence type="ECO:0000256" key="12">
    <source>
        <dbReference type="ARBA" id="ARBA00022917"/>
    </source>
</evidence>
<gene>
    <name evidence="17" type="ORF">M427DRAFT_51122</name>
</gene>
<keyword evidence="6" id="KW-0963">Cytoplasm</keyword>
<keyword evidence="9" id="KW-0547">Nucleotide-binding</keyword>
<dbReference type="Gene3D" id="3.50.40.10">
    <property type="entry name" value="Phenylalanyl-trna Synthetase, Chain B, domain 3"/>
    <property type="match status" value="1"/>
</dbReference>
<dbReference type="SUPFAM" id="SSF55681">
    <property type="entry name" value="Class II aaRS and biotin synthetases"/>
    <property type="match status" value="1"/>
</dbReference>